<evidence type="ECO:0000256" key="8">
    <source>
        <dbReference type="ARBA" id="ARBA00049244"/>
    </source>
</evidence>
<dbReference type="GO" id="GO:0006261">
    <property type="term" value="P:DNA-templated DNA replication"/>
    <property type="evidence" value="ECO:0007669"/>
    <property type="project" value="TreeGrafter"/>
</dbReference>
<keyword evidence="11" id="KW-1185">Reference proteome</keyword>
<accession>A0A4R2PMM8</accession>
<gene>
    <name evidence="10" type="ORF">EV659_10331</name>
</gene>
<dbReference type="GO" id="GO:0009360">
    <property type="term" value="C:DNA polymerase III complex"/>
    <property type="evidence" value="ECO:0007669"/>
    <property type="project" value="InterPro"/>
</dbReference>
<dbReference type="EMBL" id="SLXO01000003">
    <property type="protein sequence ID" value="TCP36144.1"/>
    <property type="molecule type" value="Genomic_DNA"/>
</dbReference>
<evidence type="ECO:0000256" key="1">
    <source>
        <dbReference type="ARBA" id="ARBA00012417"/>
    </source>
</evidence>
<evidence type="ECO:0000256" key="4">
    <source>
        <dbReference type="ARBA" id="ARBA00022695"/>
    </source>
</evidence>
<dbReference type="PANTHER" id="PTHR34388:SF1">
    <property type="entry name" value="DNA POLYMERASE III SUBUNIT DELTA"/>
    <property type="match status" value="1"/>
</dbReference>
<evidence type="ECO:0000256" key="6">
    <source>
        <dbReference type="ARBA" id="ARBA00022932"/>
    </source>
</evidence>
<evidence type="ECO:0000259" key="9">
    <source>
        <dbReference type="Pfam" id="PF06144"/>
    </source>
</evidence>
<dbReference type="Pfam" id="PF06144">
    <property type="entry name" value="DNA_pol3_delta"/>
    <property type="match status" value="1"/>
</dbReference>
<sequence>MVKANRGQITSALRALDPGFRGVLVFGRDEGLIRERADKIAAQIVDDPGDPFRVARLGPDEVKADRARIADEMAAISLMGGRRLVRVDSPGDGDADAVANALDGPVGDSLLLLVAGDLSPRSKLRKLAEQRKDVLALACYPDEAADLSGLIGEVLGAAGLTASADGRAYLLANLGGDRMLSRRELEKLALYKGDGDDRTVSLADAEACVGDGSALTLSQIAEAVTGGDAAGLDRRIERAFAAGENAVAILRTVQRRLQQFHLMAAHMEAGLDAKAAMMKLAPPPIWKDRERIAADIRRWSAPRLSHALARTLSAEVQCKTTGLPAESICHRTCMEIALAARRPR</sequence>
<dbReference type="InterPro" id="IPR027417">
    <property type="entry name" value="P-loop_NTPase"/>
</dbReference>
<keyword evidence="3" id="KW-0808">Transferase</keyword>
<dbReference type="OrthoDB" id="9804983at2"/>
<evidence type="ECO:0000256" key="7">
    <source>
        <dbReference type="ARBA" id="ARBA00034754"/>
    </source>
</evidence>
<comment type="caution">
    <text evidence="10">The sequence shown here is derived from an EMBL/GenBank/DDBJ whole genome shotgun (WGS) entry which is preliminary data.</text>
</comment>
<evidence type="ECO:0000256" key="2">
    <source>
        <dbReference type="ARBA" id="ARBA00017703"/>
    </source>
</evidence>
<dbReference type="PANTHER" id="PTHR34388">
    <property type="entry name" value="DNA POLYMERASE III SUBUNIT DELTA"/>
    <property type="match status" value="1"/>
</dbReference>
<dbReference type="Gene3D" id="1.20.272.10">
    <property type="match status" value="1"/>
</dbReference>
<dbReference type="GO" id="GO:0003677">
    <property type="term" value="F:DNA binding"/>
    <property type="evidence" value="ECO:0007669"/>
    <property type="project" value="InterPro"/>
</dbReference>
<dbReference type="GO" id="GO:0003887">
    <property type="term" value="F:DNA-directed DNA polymerase activity"/>
    <property type="evidence" value="ECO:0007669"/>
    <property type="project" value="UniProtKB-KW"/>
</dbReference>
<dbReference type="InterPro" id="IPR010372">
    <property type="entry name" value="DNA_pol3_delta_N"/>
</dbReference>
<dbReference type="SUPFAM" id="SSF52540">
    <property type="entry name" value="P-loop containing nucleoside triphosphate hydrolases"/>
    <property type="match status" value="1"/>
</dbReference>
<evidence type="ECO:0000256" key="5">
    <source>
        <dbReference type="ARBA" id="ARBA00022705"/>
    </source>
</evidence>
<dbReference type="InterPro" id="IPR008921">
    <property type="entry name" value="DNA_pol3_clamp-load_cplx_C"/>
</dbReference>
<keyword evidence="5" id="KW-0235">DNA replication</keyword>
<dbReference type="EC" id="2.7.7.7" evidence="1"/>
<evidence type="ECO:0000256" key="3">
    <source>
        <dbReference type="ARBA" id="ARBA00022679"/>
    </source>
</evidence>
<keyword evidence="4" id="KW-0548">Nucleotidyltransferase</keyword>
<dbReference type="InterPro" id="IPR005790">
    <property type="entry name" value="DNA_polIII_delta"/>
</dbReference>
<dbReference type="Proteomes" id="UP000295399">
    <property type="component" value="Unassembled WGS sequence"/>
</dbReference>
<comment type="similarity">
    <text evidence="7">Belongs to the DNA polymerase HolA subunit family.</text>
</comment>
<keyword evidence="6" id="KW-0239">DNA-directed DNA polymerase</keyword>
<evidence type="ECO:0000313" key="10">
    <source>
        <dbReference type="EMBL" id="TCP36144.1"/>
    </source>
</evidence>
<reference evidence="10 11" key="1">
    <citation type="submission" date="2019-03" db="EMBL/GenBank/DDBJ databases">
        <title>Genomic Encyclopedia of Type Strains, Phase IV (KMG-IV): sequencing the most valuable type-strain genomes for metagenomic binning, comparative biology and taxonomic classification.</title>
        <authorList>
            <person name="Goeker M."/>
        </authorList>
    </citation>
    <scope>NUCLEOTIDE SEQUENCE [LARGE SCALE GENOMIC DNA]</scope>
    <source>
        <strain evidence="10 11">DSM 2132</strain>
    </source>
</reference>
<proteinExistence type="inferred from homology"/>
<protein>
    <recommendedName>
        <fullName evidence="2">DNA polymerase III subunit delta</fullName>
        <ecNumber evidence="1">2.7.7.7</ecNumber>
    </recommendedName>
</protein>
<dbReference type="Gene3D" id="3.40.50.300">
    <property type="entry name" value="P-loop containing nucleotide triphosphate hydrolases"/>
    <property type="match status" value="1"/>
</dbReference>
<dbReference type="AlphaFoldDB" id="A0A4R2PMM8"/>
<dbReference type="InParanoid" id="A0A4R2PMM8"/>
<dbReference type="RefSeq" id="WP_132707714.1">
    <property type="nucleotide sequence ID" value="NZ_JACIGF010000003.1"/>
</dbReference>
<dbReference type="SUPFAM" id="SSF48019">
    <property type="entry name" value="post-AAA+ oligomerization domain-like"/>
    <property type="match status" value="1"/>
</dbReference>
<dbReference type="NCBIfam" id="TIGR01128">
    <property type="entry name" value="holA"/>
    <property type="match status" value="1"/>
</dbReference>
<comment type="catalytic activity">
    <reaction evidence="8">
        <text>DNA(n) + a 2'-deoxyribonucleoside 5'-triphosphate = DNA(n+1) + diphosphate</text>
        <dbReference type="Rhea" id="RHEA:22508"/>
        <dbReference type="Rhea" id="RHEA-COMP:17339"/>
        <dbReference type="Rhea" id="RHEA-COMP:17340"/>
        <dbReference type="ChEBI" id="CHEBI:33019"/>
        <dbReference type="ChEBI" id="CHEBI:61560"/>
        <dbReference type="ChEBI" id="CHEBI:173112"/>
        <dbReference type="EC" id="2.7.7.7"/>
    </reaction>
</comment>
<name>A0A4R2PMM8_RHOSA</name>
<organism evidence="10 11">
    <name type="scientific">Rhodothalassium salexigens DSM 2132</name>
    <dbReference type="NCBI Taxonomy" id="1188247"/>
    <lineage>
        <taxon>Bacteria</taxon>
        <taxon>Pseudomonadati</taxon>
        <taxon>Pseudomonadota</taxon>
        <taxon>Alphaproteobacteria</taxon>
        <taxon>Rhodothalassiales</taxon>
        <taxon>Rhodothalassiaceae</taxon>
        <taxon>Rhodothalassium</taxon>
    </lineage>
</organism>
<feature type="domain" description="DNA polymerase III delta N-terminal" evidence="9">
    <location>
        <begin position="24"/>
        <end position="134"/>
    </location>
</feature>
<evidence type="ECO:0000313" key="11">
    <source>
        <dbReference type="Proteomes" id="UP000295399"/>
    </source>
</evidence>